<reference evidence="10" key="1">
    <citation type="submission" date="2018-06" db="EMBL/GenBank/DDBJ databases">
        <authorList>
            <consortium name="GenomeTrakr network: Whole genome sequencing for foodborne pathogen traceback"/>
        </authorList>
    </citation>
    <scope>NUCLEOTIDE SEQUENCE</scope>
    <source>
        <strain evidence="3">FSIS11807908</strain>
        <strain evidence="13">FSIS1700345</strain>
        <strain evidence="14">FSIS1701544</strain>
        <strain evidence="8">FSIS1701847</strain>
        <strain evidence="4">FSIS21924118</strain>
        <strain evidence="10">FSIS31800522</strain>
        <strain evidence="5">FSIS31801101</strain>
    </source>
</reference>
<evidence type="ECO:0000313" key="9">
    <source>
        <dbReference type="EMBL" id="ECV0374651.1"/>
    </source>
</evidence>
<dbReference type="InterPro" id="IPR039552">
    <property type="entry name" value="IS66_C"/>
</dbReference>
<dbReference type="EMBL" id="AAHQMV010000059">
    <property type="protein sequence ID" value="EBZ2434789.1"/>
    <property type="molecule type" value="Genomic_DNA"/>
</dbReference>
<accession>A0A607YSH6</accession>
<dbReference type="EMBL" id="AAKOFV010000079">
    <property type="protein sequence ID" value="ECT8993775.1"/>
    <property type="molecule type" value="Genomic_DNA"/>
</dbReference>
<name>A0A607YSH6_SALET</name>
<dbReference type="EMBL" id="AAGHPP010000093">
    <property type="protein sequence ID" value="EBO1575696.1"/>
    <property type="molecule type" value="Genomic_DNA"/>
</dbReference>
<feature type="non-terminal residue" evidence="9">
    <location>
        <position position="1"/>
    </location>
</feature>
<dbReference type="EMBL" id="AAKSWN010000123">
    <property type="protein sequence ID" value="ECV0374651.1"/>
    <property type="molecule type" value="Genomic_DNA"/>
</dbReference>
<sequence length="86" mass="9689">NGRVEIDNHIAENALRGVVAGRKKCFFASSDSGGEHAAVLYSLIGTCRMNNVEPGKWLRYIIEHIQDWPANRVRNLLPWNVELTSL</sequence>
<dbReference type="EMBL" id="AAGHXO010000127">
    <property type="protein sequence ID" value="EBO2528219.1"/>
    <property type="molecule type" value="Genomic_DNA"/>
</dbReference>
<evidence type="ECO:0000313" key="10">
    <source>
        <dbReference type="EMBL" id="ECV3653962.1"/>
    </source>
</evidence>
<dbReference type="InterPro" id="IPR004291">
    <property type="entry name" value="Transposase_IS66_central"/>
</dbReference>
<dbReference type="Pfam" id="PF03050">
    <property type="entry name" value="DDE_Tnp_IS66"/>
    <property type="match status" value="1"/>
</dbReference>
<protein>
    <submittedName>
        <fullName evidence="6 9">Transposase</fullName>
    </submittedName>
</protein>
<dbReference type="EMBL" id="AAMFMX010000067">
    <property type="protein sequence ID" value="EDG8426113.1"/>
    <property type="molecule type" value="Genomic_DNA"/>
</dbReference>
<dbReference type="PANTHER" id="PTHR33678:SF1">
    <property type="entry name" value="BLL1576 PROTEIN"/>
    <property type="match status" value="1"/>
</dbReference>
<dbReference type="InterPro" id="IPR052344">
    <property type="entry name" value="Transposase-related"/>
</dbReference>
<evidence type="ECO:0000313" key="6">
    <source>
        <dbReference type="EMBL" id="ECA4917921.1"/>
    </source>
</evidence>
<dbReference type="Proteomes" id="UP000839916">
    <property type="component" value="Unassembled WGS sequence"/>
</dbReference>
<dbReference type="AlphaFoldDB" id="A0A607YSH6"/>
<feature type="domain" description="Transposase IS66 central" evidence="1">
    <location>
        <begin position="1"/>
        <end position="35"/>
    </location>
</feature>
<comment type="caution">
    <text evidence="9">The sequence shown here is derived from an EMBL/GenBank/DDBJ whole genome shotgun (WGS) entry which is preliminary data.</text>
</comment>
<proteinExistence type="predicted"/>
<dbReference type="EMBL" id="AAKSAY010000078">
    <property type="protein sequence ID" value="ECV3653962.1"/>
    <property type="molecule type" value="Genomic_DNA"/>
</dbReference>
<evidence type="ECO:0000313" key="11">
    <source>
        <dbReference type="EMBL" id="EDB8291274.1"/>
    </source>
</evidence>
<dbReference type="Proteomes" id="UP000839705">
    <property type="component" value="Unassembled WGS sequence"/>
</dbReference>
<gene>
    <name evidence="7" type="ORF">APO12_24690</name>
    <name evidence="12" type="ORF">B6C64_24595</name>
    <name evidence="11" type="ORF">BCO88_24215</name>
    <name evidence="13" type="ORF">CAH86_24625</name>
    <name evidence="8" type="ORF">CEB92_25605</name>
    <name evidence="14" type="ORF">CED36_24100</name>
    <name evidence="9" type="ORF">D3I79_24940</name>
    <name evidence="5" type="ORF">D9A38_25320</name>
    <name evidence="10" type="ORF">DN913_25665</name>
    <name evidence="3" type="ORF">EIC51_24215</name>
    <name evidence="6" type="ORF">ELM42_24710</name>
    <name evidence="4" type="ORF">FBD64_24105</name>
</gene>
<dbReference type="EMBL" id="AALOUC010000119">
    <property type="protein sequence ID" value="EDB8291274.1"/>
    <property type="molecule type" value="Genomic_DNA"/>
</dbReference>
<evidence type="ECO:0000313" key="5">
    <source>
        <dbReference type="EMBL" id="EBZ2434789.1"/>
    </source>
</evidence>
<evidence type="ECO:0000259" key="1">
    <source>
        <dbReference type="Pfam" id="PF03050"/>
    </source>
</evidence>
<dbReference type="EMBL" id="AAMKVI010000066">
    <property type="protein sequence ID" value="EDI4078416.1"/>
    <property type="molecule type" value="Genomic_DNA"/>
</dbReference>
<dbReference type="Pfam" id="PF13817">
    <property type="entry name" value="DDE_Tnp_IS66_C"/>
    <property type="match status" value="1"/>
</dbReference>
<evidence type="ECO:0000313" key="7">
    <source>
        <dbReference type="EMBL" id="ECS2132645.1"/>
    </source>
</evidence>
<evidence type="ECO:0000313" key="3">
    <source>
        <dbReference type="EMBL" id="EBO1575696.1"/>
    </source>
</evidence>
<evidence type="ECO:0000259" key="2">
    <source>
        <dbReference type="Pfam" id="PF13817"/>
    </source>
</evidence>
<evidence type="ECO:0000313" key="4">
    <source>
        <dbReference type="EMBL" id="EBO2528219.1"/>
    </source>
</evidence>
<evidence type="ECO:0000313" key="8">
    <source>
        <dbReference type="EMBL" id="ECT8993775.1"/>
    </source>
</evidence>
<dbReference type="EMBL" id="AAKIWH010000074">
    <property type="protein sequence ID" value="ECS2132645.1"/>
    <property type="molecule type" value="Genomic_DNA"/>
</dbReference>
<dbReference type="PANTHER" id="PTHR33678">
    <property type="entry name" value="BLL1576 PROTEIN"/>
    <property type="match status" value="1"/>
</dbReference>
<feature type="domain" description="Transposase IS66 C-terminal" evidence="2">
    <location>
        <begin position="42"/>
        <end position="79"/>
    </location>
</feature>
<evidence type="ECO:0000313" key="14">
    <source>
        <dbReference type="EMBL" id="EDI4078416.1"/>
    </source>
</evidence>
<evidence type="ECO:0000313" key="13">
    <source>
        <dbReference type="EMBL" id="EDG8426113.1"/>
    </source>
</evidence>
<dbReference type="EMBL" id="AAHULV010000074">
    <property type="protein sequence ID" value="ECA4917921.1"/>
    <property type="molecule type" value="Genomic_DNA"/>
</dbReference>
<evidence type="ECO:0000313" key="12">
    <source>
        <dbReference type="EMBL" id="EDG1032654.1"/>
    </source>
</evidence>
<organism evidence="9">
    <name type="scientific">Salmonella enterica subsp. enterica serovar Kentucky</name>
    <dbReference type="NCBI Taxonomy" id="192955"/>
    <lineage>
        <taxon>Bacteria</taxon>
        <taxon>Pseudomonadati</taxon>
        <taxon>Pseudomonadota</taxon>
        <taxon>Gammaproteobacteria</taxon>
        <taxon>Enterobacterales</taxon>
        <taxon>Enterobacteriaceae</taxon>
        <taxon>Salmonella</taxon>
    </lineage>
</organism>
<dbReference type="EMBL" id="AAMCZO010000085">
    <property type="protein sequence ID" value="EDG1032654.1"/>
    <property type="molecule type" value="Genomic_DNA"/>
</dbReference>
<reference evidence="9" key="2">
    <citation type="submission" date="2018-09" db="EMBL/GenBank/DDBJ databases">
        <authorList>
            <consortium name="NARMS: The National Antimicrobial Resistance Monitoring System"/>
        </authorList>
    </citation>
    <scope>NUCLEOTIDE SEQUENCE</scope>
    <source>
        <strain evidence="7">CVM N54726</strain>
        <strain evidence="11">CVM N56557</strain>
        <strain evidence="9">FSIS11813416</strain>
        <strain evidence="6">FSIS11816699</strain>
        <strain evidence="12">FSIS1710719</strain>
    </source>
</reference>